<dbReference type="Pfam" id="PF14759">
    <property type="entry name" value="Reductase_C"/>
    <property type="match status" value="1"/>
</dbReference>
<dbReference type="Gene3D" id="3.30.390.30">
    <property type="match status" value="1"/>
</dbReference>
<keyword evidence="2" id="KW-0285">Flavoprotein</keyword>
<dbReference type="InterPro" id="IPR023753">
    <property type="entry name" value="FAD/NAD-binding_dom"/>
</dbReference>
<dbReference type="InterPro" id="IPR016156">
    <property type="entry name" value="FAD/NAD-linked_Rdtase_dimer_sf"/>
</dbReference>
<protein>
    <submittedName>
        <fullName evidence="5">Pyridine nucleotide-disulfide oxidoreductase</fullName>
    </submittedName>
</protein>
<evidence type="ECO:0000256" key="2">
    <source>
        <dbReference type="ARBA" id="ARBA00022630"/>
    </source>
</evidence>
<reference evidence="5 6" key="1">
    <citation type="submission" date="2016-07" db="EMBL/GenBank/DDBJ databases">
        <title>Draft genome sequence of Prauserella muralis DSM 45305, isolated from a mould-covered wall in an indoor environment.</title>
        <authorList>
            <person name="Ruckert C."/>
            <person name="Albersmeier A."/>
            <person name="Jiang C.-L."/>
            <person name="Jiang Y."/>
            <person name="Kalinowski J."/>
            <person name="Schneider O."/>
            <person name="Winkler A."/>
            <person name="Zotchev S.B."/>
        </authorList>
    </citation>
    <scope>NUCLEOTIDE SEQUENCE [LARGE SCALE GENOMIC DNA]</scope>
    <source>
        <strain evidence="5 6">DSM 45305</strain>
    </source>
</reference>
<evidence type="ECO:0000313" key="5">
    <source>
        <dbReference type="EMBL" id="PXY22811.1"/>
    </source>
</evidence>
<evidence type="ECO:0000256" key="1">
    <source>
        <dbReference type="ARBA" id="ARBA00001974"/>
    </source>
</evidence>
<dbReference type="PRINTS" id="PR00368">
    <property type="entry name" value="FADPNR"/>
</dbReference>
<dbReference type="OrthoDB" id="4475657at2"/>
<dbReference type="AlphaFoldDB" id="A0A2V4ATE2"/>
<dbReference type="PANTHER" id="PTHR43557">
    <property type="entry name" value="APOPTOSIS-INDUCING FACTOR 1"/>
    <property type="match status" value="1"/>
</dbReference>
<accession>A0A2V4ATE2</accession>
<dbReference type="InterPro" id="IPR028202">
    <property type="entry name" value="Reductase_C"/>
</dbReference>
<dbReference type="Pfam" id="PF07992">
    <property type="entry name" value="Pyr_redox_2"/>
    <property type="match status" value="1"/>
</dbReference>
<dbReference type="GO" id="GO:0016651">
    <property type="term" value="F:oxidoreductase activity, acting on NAD(P)H"/>
    <property type="evidence" value="ECO:0007669"/>
    <property type="project" value="TreeGrafter"/>
</dbReference>
<organism evidence="5 6">
    <name type="scientific">Prauserella muralis</name>
    <dbReference type="NCBI Taxonomy" id="588067"/>
    <lineage>
        <taxon>Bacteria</taxon>
        <taxon>Bacillati</taxon>
        <taxon>Actinomycetota</taxon>
        <taxon>Actinomycetes</taxon>
        <taxon>Pseudonocardiales</taxon>
        <taxon>Pseudonocardiaceae</taxon>
        <taxon>Prauserella</taxon>
    </lineage>
</organism>
<dbReference type="Gene3D" id="3.50.50.60">
    <property type="entry name" value="FAD/NAD(P)-binding domain"/>
    <property type="match status" value="2"/>
</dbReference>
<evidence type="ECO:0000313" key="6">
    <source>
        <dbReference type="Proteomes" id="UP000249915"/>
    </source>
</evidence>
<dbReference type="GO" id="GO:0005737">
    <property type="term" value="C:cytoplasm"/>
    <property type="evidence" value="ECO:0007669"/>
    <property type="project" value="TreeGrafter"/>
</dbReference>
<name>A0A2V4ATE2_9PSEU</name>
<gene>
    <name evidence="5" type="ORF">BAY60_23795</name>
</gene>
<keyword evidence="6" id="KW-1185">Reference proteome</keyword>
<keyword evidence="3" id="KW-0274">FAD</keyword>
<keyword evidence="4" id="KW-0560">Oxidoreductase</keyword>
<sequence>MLSDIVVVGGGQCAAVAARTLRRRGFDGHIEIIGAEADPPYQRPPLSKEYLETGDAGGLSLLSEQWCADKNVRLRLGERVLGLDPAAGRVRLADGSVRADAVLIATGGRPRMLPGVTGERVHTLRTRRDADRLRAVLAPGATIVVVGAGFIGSEVAATARARGAEVVVLEALDTPLRTVLGADLGAVCAALHRAHGVDLRLRETVSSVAEGSQGITVVTSRGRRIDADAVVVGIGMEPATEVAEGAGIAVADGIVVDECGRTSVPAVFAAGDVARHYHPLLGEHVRTEHFDSANRLAAAAANTMLGRATAFAEPPWFWSDQYDVNLQYAGHAATWDEIVVRGSVADFDFCAFYLSGGVVRAAFAADRGGDIAGARELIARAVPVDADVLRDDDADLLELVPEGVA</sequence>
<comment type="caution">
    <text evidence="5">The sequence shown here is derived from an EMBL/GenBank/DDBJ whole genome shotgun (WGS) entry which is preliminary data.</text>
</comment>
<comment type="cofactor">
    <cofactor evidence="1">
        <name>FAD</name>
        <dbReference type="ChEBI" id="CHEBI:57692"/>
    </cofactor>
</comment>
<proteinExistence type="predicted"/>
<dbReference type="InterPro" id="IPR036188">
    <property type="entry name" value="FAD/NAD-bd_sf"/>
</dbReference>
<dbReference type="PRINTS" id="PR00469">
    <property type="entry name" value="PNDRDTASEII"/>
</dbReference>
<dbReference type="RefSeq" id="WP_112283419.1">
    <property type="nucleotide sequence ID" value="NZ_MASW01000005.1"/>
</dbReference>
<dbReference type="PANTHER" id="PTHR43557:SF2">
    <property type="entry name" value="RIESKE DOMAIN-CONTAINING PROTEIN-RELATED"/>
    <property type="match status" value="1"/>
</dbReference>
<dbReference type="Proteomes" id="UP000249915">
    <property type="component" value="Unassembled WGS sequence"/>
</dbReference>
<dbReference type="InterPro" id="IPR050446">
    <property type="entry name" value="FAD-oxidoreductase/Apoptosis"/>
</dbReference>
<dbReference type="SUPFAM" id="SSF55424">
    <property type="entry name" value="FAD/NAD-linked reductases, dimerisation (C-terminal) domain"/>
    <property type="match status" value="1"/>
</dbReference>
<dbReference type="SUPFAM" id="SSF51905">
    <property type="entry name" value="FAD/NAD(P)-binding domain"/>
    <property type="match status" value="1"/>
</dbReference>
<evidence type="ECO:0000256" key="4">
    <source>
        <dbReference type="ARBA" id="ARBA00023002"/>
    </source>
</evidence>
<evidence type="ECO:0000256" key="3">
    <source>
        <dbReference type="ARBA" id="ARBA00022827"/>
    </source>
</evidence>
<dbReference type="EMBL" id="MASW01000005">
    <property type="protein sequence ID" value="PXY22811.1"/>
    <property type="molecule type" value="Genomic_DNA"/>
</dbReference>